<evidence type="ECO:0000256" key="10">
    <source>
        <dbReference type="ARBA" id="ARBA00041175"/>
    </source>
</evidence>
<dbReference type="PROSITE" id="PS51372">
    <property type="entry name" value="PRD_2"/>
    <property type="match status" value="1"/>
</dbReference>
<dbReference type="GO" id="GO:0005737">
    <property type="term" value="C:cytoplasm"/>
    <property type="evidence" value="ECO:0007669"/>
    <property type="project" value="UniProtKB-SubCell"/>
</dbReference>
<dbReference type="GO" id="GO:0006355">
    <property type="term" value="P:regulation of DNA-templated transcription"/>
    <property type="evidence" value="ECO:0007669"/>
    <property type="project" value="InterPro"/>
</dbReference>
<dbReference type="InterPro" id="IPR036634">
    <property type="entry name" value="PRD_sf"/>
</dbReference>
<dbReference type="PROSITE" id="PS51094">
    <property type="entry name" value="PTS_EIIA_TYPE_2"/>
    <property type="match status" value="1"/>
</dbReference>
<keyword evidence="8" id="KW-0010">Activator</keyword>
<dbReference type="RefSeq" id="WP_322808470.1">
    <property type="nucleotide sequence ID" value="NZ_JAVBVO010000002.1"/>
</dbReference>
<dbReference type="Pfam" id="PF05043">
    <property type="entry name" value="Mga"/>
    <property type="match status" value="1"/>
</dbReference>
<comment type="caution">
    <text evidence="15">The sequence shown here is derived from an EMBL/GenBank/DDBJ whole genome shotgun (WGS) entry which is preliminary data.</text>
</comment>
<dbReference type="Pfam" id="PF00359">
    <property type="entry name" value="PTS_EIIA_2"/>
    <property type="match status" value="1"/>
</dbReference>
<dbReference type="SUPFAM" id="SSF52794">
    <property type="entry name" value="PTS system IIB component-like"/>
    <property type="match status" value="1"/>
</dbReference>
<dbReference type="SUPFAM" id="SSF55804">
    <property type="entry name" value="Phoshotransferase/anion transport protein"/>
    <property type="match status" value="1"/>
</dbReference>
<evidence type="ECO:0000256" key="3">
    <source>
        <dbReference type="ARBA" id="ARBA00022490"/>
    </source>
</evidence>
<keyword evidence="6" id="KW-0598">Phosphotransferase system</keyword>
<evidence type="ECO:0000259" key="13">
    <source>
        <dbReference type="PROSITE" id="PS51099"/>
    </source>
</evidence>
<evidence type="ECO:0000256" key="7">
    <source>
        <dbReference type="ARBA" id="ARBA00022777"/>
    </source>
</evidence>
<evidence type="ECO:0000256" key="4">
    <source>
        <dbReference type="ARBA" id="ARBA00022553"/>
    </source>
</evidence>
<evidence type="ECO:0000259" key="14">
    <source>
        <dbReference type="PROSITE" id="PS51372"/>
    </source>
</evidence>
<evidence type="ECO:0000256" key="1">
    <source>
        <dbReference type="ARBA" id="ARBA00004496"/>
    </source>
</evidence>
<dbReference type="AlphaFoldDB" id="A0AAW9JM43"/>
<dbReference type="CDD" id="cd00211">
    <property type="entry name" value="PTS_IIA_fru"/>
    <property type="match status" value="1"/>
</dbReference>
<proteinExistence type="predicted"/>
<dbReference type="Proteomes" id="UP001290462">
    <property type="component" value="Unassembled WGS sequence"/>
</dbReference>
<evidence type="ECO:0000256" key="11">
    <source>
        <dbReference type="ARBA" id="ARBA00042072"/>
    </source>
</evidence>
<gene>
    <name evidence="15" type="ORF">RAK27_03125</name>
</gene>
<dbReference type="GO" id="GO:0016301">
    <property type="term" value="F:kinase activity"/>
    <property type="evidence" value="ECO:0007669"/>
    <property type="project" value="UniProtKB-KW"/>
</dbReference>
<evidence type="ECO:0000313" key="16">
    <source>
        <dbReference type="Proteomes" id="UP001290462"/>
    </source>
</evidence>
<organism evidence="15 16">
    <name type="scientific">Carnobacterium maltaromaticum</name>
    <name type="common">Carnobacterium piscicola</name>
    <dbReference type="NCBI Taxonomy" id="2751"/>
    <lineage>
        <taxon>Bacteria</taxon>
        <taxon>Bacillati</taxon>
        <taxon>Bacillota</taxon>
        <taxon>Bacilli</taxon>
        <taxon>Lactobacillales</taxon>
        <taxon>Carnobacteriaceae</taxon>
        <taxon>Carnobacterium</taxon>
    </lineage>
</organism>
<dbReference type="InterPro" id="IPR013011">
    <property type="entry name" value="PTS_EIIB_2"/>
</dbReference>
<keyword evidence="3" id="KW-0963">Cytoplasm</keyword>
<dbReference type="InterPro" id="IPR051351">
    <property type="entry name" value="Ascorbate-PTS_EIIA_comp"/>
</dbReference>
<evidence type="ECO:0000259" key="12">
    <source>
        <dbReference type="PROSITE" id="PS51094"/>
    </source>
</evidence>
<dbReference type="PANTHER" id="PTHR36203:SF1">
    <property type="entry name" value="ASCORBATE-SPECIFIC PTS SYSTEM EIIA COMPONENT"/>
    <property type="match status" value="1"/>
</dbReference>
<dbReference type="InterPro" id="IPR007737">
    <property type="entry name" value="Mga_HTH"/>
</dbReference>
<dbReference type="CDD" id="cd05568">
    <property type="entry name" value="PTS_IIB_bgl_like"/>
    <property type="match status" value="1"/>
</dbReference>
<dbReference type="Gene3D" id="1.10.1790.10">
    <property type="entry name" value="PRD domain"/>
    <property type="match status" value="1"/>
</dbReference>
<dbReference type="GO" id="GO:0009401">
    <property type="term" value="P:phosphoenolpyruvate-dependent sugar phosphotransferase system"/>
    <property type="evidence" value="ECO:0007669"/>
    <property type="project" value="UniProtKB-KW"/>
</dbReference>
<evidence type="ECO:0000313" key="15">
    <source>
        <dbReference type="EMBL" id="MDZ5757640.1"/>
    </source>
</evidence>
<dbReference type="InterPro" id="IPR016152">
    <property type="entry name" value="PTrfase/Anion_transptr"/>
</dbReference>
<keyword evidence="2" id="KW-0813">Transport</keyword>
<feature type="domain" description="PRD" evidence="14">
    <location>
        <begin position="284"/>
        <end position="391"/>
    </location>
</feature>
<keyword evidence="7" id="KW-0418">Kinase</keyword>
<dbReference type="EMBL" id="JAVBVO010000002">
    <property type="protein sequence ID" value="MDZ5757640.1"/>
    <property type="molecule type" value="Genomic_DNA"/>
</dbReference>
<accession>A0AAW9JM43</accession>
<dbReference type="PROSITE" id="PS00372">
    <property type="entry name" value="PTS_EIIA_TYPE_2_HIS"/>
    <property type="match status" value="1"/>
</dbReference>
<keyword evidence="5" id="KW-0808">Transferase</keyword>
<sequence>MLTNESIFLINSLTEQNGKSVKELARRYQISQKKLWYEIDQINIELAFLQLPKIQLETGRLVISNQLKEGWKAERERLKRRDIQFQEERIYLIILYTFIAQEAISNSHYQDLLQVSKNSVLLDLKKVKRLCSSYHLEFSYSRKMGYHFIGSEQNIRKLAEYAISKLLALSIGEWTLTLIFQLWQIIPSQHEISQELLALSKKYQVTFVQERLTEFIWLLCLLKVRKQRKVVLFNAKELVFIKKQPLHNLGQEVAKQLLDSDSEMEGAFVTTRLLSALQGTKQFHQEKKFKELTTAIIERVQVLTGTIYPDKNSLSRSLFEHLVPAYFRIFFEIPLENPYGSQIKRDYSELYYLVEKGLKPLAESLGKAIPSHEIAYFTIHFGGQLPVIKRLVPSLRALTICPNGISSSLMMNAQLKELFPQIKFHPVHSLDQAKLIPEIEYDLVFATTYFPTTKKVYLAKPMLNPVEKEMLKRTVLDDFENQTGPQAVDVAALMKIVKKHTEIKNEKALYESLSSALYGIDSEQPQGGRTLTELLEKRFIQFSDASLDWQSAIALATEPLLKANFVTEAYVAAMIENVKEMGAYIVLAPKVAVPHARPEDGVQQLGISLLHLSQPVNFNLTQEYDEEREVQLIFVLAAIDNVGHLTALKQLSQILEDDEKIAALIATKDQDQLYQKLKDEGTSN</sequence>
<dbReference type="PANTHER" id="PTHR36203">
    <property type="entry name" value="ASCORBATE-SPECIFIC PTS SYSTEM EIIA COMPONENT"/>
    <property type="match status" value="1"/>
</dbReference>
<dbReference type="Gene3D" id="3.40.930.10">
    <property type="entry name" value="Mannitol-specific EII, Chain A"/>
    <property type="match status" value="1"/>
</dbReference>
<feature type="domain" description="PTS EIIA type-2" evidence="12">
    <location>
        <begin position="533"/>
        <end position="680"/>
    </location>
</feature>
<protein>
    <recommendedName>
        <fullName evidence="10">Ascorbate-specific PTS system EIIA component</fullName>
    </recommendedName>
    <alternativeName>
        <fullName evidence="11">Ascorbate-specific phosphotransferase enzyme IIA component</fullName>
    </alternativeName>
</protein>
<dbReference type="InterPro" id="IPR011608">
    <property type="entry name" value="PRD"/>
</dbReference>
<dbReference type="SUPFAM" id="SSF63520">
    <property type="entry name" value="PTS-regulatory domain, PRD"/>
    <property type="match status" value="1"/>
</dbReference>
<dbReference type="PROSITE" id="PS51099">
    <property type="entry name" value="PTS_EIIB_TYPE_2"/>
    <property type="match status" value="1"/>
</dbReference>
<evidence type="ECO:0000256" key="2">
    <source>
        <dbReference type="ARBA" id="ARBA00022448"/>
    </source>
</evidence>
<dbReference type="GO" id="GO:0008982">
    <property type="term" value="F:protein-N(PI)-phosphohistidine-sugar phosphotransferase activity"/>
    <property type="evidence" value="ECO:0007669"/>
    <property type="project" value="InterPro"/>
</dbReference>
<dbReference type="Pfam" id="PF00874">
    <property type="entry name" value="PRD"/>
    <property type="match status" value="1"/>
</dbReference>
<comment type="subcellular location">
    <subcellularLocation>
        <location evidence="1">Cytoplasm</location>
    </subcellularLocation>
</comment>
<dbReference type="InterPro" id="IPR002178">
    <property type="entry name" value="PTS_EIIA_type-2_dom"/>
</dbReference>
<feature type="domain" description="PTS EIIB type-2" evidence="13">
    <location>
        <begin position="395"/>
        <end position="483"/>
    </location>
</feature>
<reference evidence="15" key="1">
    <citation type="submission" date="2023-08" db="EMBL/GenBank/DDBJ databases">
        <title>Genomic characterization of piscicolin 126 produced by Carnobacterium maltaromaticum CM22 strain isolated from salmon (Salmo salar).</title>
        <authorList>
            <person name="Gonzalez-Gragera E."/>
            <person name="Garcia-Lopez J.D."/>
            <person name="Teso-Perez C."/>
            <person name="Gimenez-Hernandez I."/>
            <person name="Peralta-Sanchez J.M."/>
            <person name="Valdivia E."/>
            <person name="Montalban-Lopez M."/>
            <person name="Martin-Platero A.M."/>
            <person name="Banos A."/>
            <person name="Martinez-Bueno M."/>
        </authorList>
    </citation>
    <scope>NUCLEOTIDE SEQUENCE</scope>
    <source>
        <strain evidence="15">CM22</strain>
    </source>
</reference>
<dbReference type="Gene3D" id="3.40.50.2300">
    <property type="match status" value="1"/>
</dbReference>
<evidence type="ECO:0000256" key="9">
    <source>
        <dbReference type="ARBA" id="ARBA00037387"/>
    </source>
</evidence>
<name>A0AAW9JM43_CARML</name>
<comment type="function">
    <text evidence="9">The phosphoenolpyruvate-dependent sugar phosphotransferase system (sugar PTS), a major carbohydrate active transport system, catalyzes the phosphorylation of incoming sugar substrates concomitantly with their translocation across the cell membrane. The enzyme II UlaABC PTS system is involved in ascorbate transport.</text>
</comment>
<keyword evidence="4" id="KW-0597">Phosphoprotein</keyword>
<evidence type="ECO:0000256" key="8">
    <source>
        <dbReference type="ARBA" id="ARBA00023159"/>
    </source>
</evidence>
<evidence type="ECO:0000256" key="6">
    <source>
        <dbReference type="ARBA" id="ARBA00022683"/>
    </source>
</evidence>
<evidence type="ECO:0000256" key="5">
    <source>
        <dbReference type="ARBA" id="ARBA00022679"/>
    </source>
</evidence>
<dbReference type="InterPro" id="IPR036095">
    <property type="entry name" value="PTS_EIIB-like_sf"/>
</dbReference>